<feature type="chain" id="PRO_5045765171" description="Secreted protein" evidence="1">
    <location>
        <begin position="36"/>
        <end position="306"/>
    </location>
</feature>
<reference evidence="2 3" key="1">
    <citation type="submission" date="2023-12" db="EMBL/GenBank/DDBJ databases">
        <title>Amycolatopsis sp. V23-08.</title>
        <authorList>
            <person name="Somphong A."/>
        </authorList>
    </citation>
    <scope>NUCLEOTIDE SEQUENCE [LARGE SCALE GENOMIC DNA]</scope>
    <source>
        <strain evidence="2 3">V23-08</strain>
    </source>
</reference>
<accession>A0ABU5RE78</accession>
<evidence type="ECO:0000313" key="2">
    <source>
        <dbReference type="EMBL" id="MEA5364458.1"/>
    </source>
</evidence>
<keyword evidence="3" id="KW-1185">Reference proteome</keyword>
<evidence type="ECO:0000256" key="1">
    <source>
        <dbReference type="SAM" id="SignalP"/>
    </source>
</evidence>
<sequence length="306" mass="30620">MGTARMSGFGSRSLRVVMSVAVAAGACVGLQVATAAPAAAVGTVQVVVGPLSVSNSQSPKFAPSAVCPAGTKVLGGGGWAQVQARTPESERVVLSELRPAPSTTGGRDSYEAGAFELSPGTTADWSVQAFAICAPPIPGMHLVSGHSISSNSTQIARADCGSDNEAVLGLGAQILGADGQATLVYEFAETFRVAQVKALEDADGFNGTWELDAFAVCAPFPRNYGTSFGLSSPTTPNSDAVQVAFSRCGNGAGSKTLGVGAAINSPLPGTGLQVVFPGSQLESAAVEATPTNATWGPTAVQGICGD</sequence>
<name>A0ABU5RE78_9PSEU</name>
<dbReference type="Proteomes" id="UP001304298">
    <property type="component" value="Unassembled WGS sequence"/>
</dbReference>
<proteinExistence type="predicted"/>
<organism evidence="2 3">
    <name type="scientific">Amycolatopsis heterodermiae</name>
    <dbReference type="NCBI Taxonomy" id="3110235"/>
    <lineage>
        <taxon>Bacteria</taxon>
        <taxon>Bacillati</taxon>
        <taxon>Actinomycetota</taxon>
        <taxon>Actinomycetes</taxon>
        <taxon>Pseudonocardiales</taxon>
        <taxon>Pseudonocardiaceae</taxon>
        <taxon>Amycolatopsis</taxon>
    </lineage>
</organism>
<feature type="signal peptide" evidence="1">
    <location>
        <begin position="1"/>
        <end position="35"/>
    </location>
</feature>
<protein>
    <recommendedName>
        <fullName evidence="4">Secreted protein</fullName>
    </recommendedName>
</protein>
<dbReference type="EMBL" id="JAYFSI010000009">
    <property type="protein sequence ID" value="MEA5364458.1"/>
    <property type="molecule type" value="Genomic_DNA"/>
</dbReference>
<comment type="caution">
    <text evidence="2">The sequence shown here is derived from an EMBL/GenBank/DDBJ whole genome shotgun (WGS) entry which is preliminary data.</text>
</comment>
<evidence type="ECO:0008006" key="4">
    <source>
        <dbReference type="Google" id="ProtNLM"/>
    </source>
</evidence>
<evidence type="ECO:0000313" key="3">
    <source>
        <dbReference type="Proteomes" id="UP001304298"/>
    </source>
</evidence>
<gene>
    <name evidence="2" type="ORF">VA596_33345</name>
</gene>
<keyword evidence="1" id="KW-0732">Signal</keyword>
<dbReference type="PROSITE" id="PS51257">
    <property type="entry name" value="PROKAR_LIPOPROTEIN"/>
    <property type="match status" value="1"/>
</dbReference>
<dbReference type="RefSeq" id="WP_323332256.1">
    <property type="nucleotide sequence ID" value="NZ_JAYFSI010000009.1"/>
</dbReference>